<evidence type="ECO:0000313" key="3">
    <source>
        <dbReference type="Proteomes" id="UP000184330"/>
    </source>
</evidence>
<evidence type="ECO:0000256" key="1">
    <source>
        <dbReference type="SAM" id="MobiDB-lite"/>
    </source>
</evidence>
<feature type="compositionally biased region" description="Basic and acidic residues" evidence="1">
    <location>
        <begin position="53"/>
        <end position="65"/>
    </location>
</feature>
<keyword evidence="3" id="KW-1185">Reference proteome</keyword>
<organism evidence="2 3">
    <name type="scientific">Phialocephala subalpina</name>
    <dbReference type="NCBI Taxonomy" id="576137"/>
    <lineage>
        <taxon>Eukaryota</taxon>
        <taxon>Fungi</taxon>
        <taxon>Dikarya</taxon>
        <taxon>Ascomycota</taxon>
        <taxon>Pezizomycotina</taxon>
        <taxon>Leotiomycetes</taxon>
        <taxon>Helotiales</taxon>
        <taxon>Mollisiaceae</taxon>
        <taxon>Phialocephala</taxon>
        <taxon>Phialocephala fortinii species complex</taxon>
    </lineage>
</organism>
<proteinExistence type="predicted"/>
<dbReference type="EMBL" id="FJOG01000016">
    <property type="protein sequence ID" value="CZR60412.1"/>
    <property type="molecule type" value="Genomic_DNA"/>
</dbReference>
<accession>A0A1L7X5X4</accession>
<name>A0A1L7X5X4_9HELO</name>
<protein>
    <submittedName>
        <fullName evidence="2">Uncharacterized protein</fullName>
    </submittedName>
</protein>
<dbReference type="AlphaFoldDB" id="A0A1L7X5X4"/>
<reference evidence="2 3" key="1">
    <citation type="submission" date="2016-03" db="EMBL/GenBank/DDBJ databases">
        <authorList>
            <person name="Ploux O."/>
        </authorList>
    </citation>
    <scope>NUCLEOTIDE SEQUENCE [LARGE SCALE GENOMIC DNA]</scope>
    <source>
        <strain evidence="2 3">UAMH 11012</strain>
    </source>
</reference>
<dbReference type="Proteomes" id="UP000184330">
    <property type="component" value="Unassembled WGS sequence"/>
</dbReference>
<sequence>MAREVRSRKPEDKVTVIEPAQQRRSSRLSDAVPAPKTVRYVPKQVDSSSIQRPVREDPDTKDTQRAPKARQSISIAGVFKKSQKPKISRVSKKQHKRREVTPELDLVGDLQNGINEARTHLSTTAKATFASIHNTFNSKLQVIHDEDTAFLQHVSETAAILSNPLLGEKLETEIRKDGKRVVETVEIGQRVEAFKALIEQEEAKLKQAWKEWDEVQEEYIELGIDVFGAEAFSRIGEERAGYKREMELLDLEHNTRVEELEEEIDEIGVEAWQTMKTSEKELDNATRKEQARLLQALL</sequence>
<gene>
    <name evidence="2" type="ORF">PAC_10308</name>
</gene>
<feature type="compositionally biased region" description="Basic and acidic residues" evidence="1">
    <location>
        <begin position="1"/>
        <end position="15"/>
    </location>
</feature>
<evidence type="ECO:0000313" key="2">
    <source>
        <dbReference type="EMBL" id="CZR60412.1"/>
    </source>
</evidence>
<feature type="region of interest" description="Disordered" evidence="1">
    <location>
        <begin position="1"/>
        <end position="71"/>
    </location>
</feature>
<dbReference type="OrthoDB" id="5341143at2759"/>